<evidence type="ECO:0000256" key="2">
    <source>
        <dbReference type="ARBA" id="ARBA00022692"/>
    </source>
</evidence>
<comment type="caution">
    <text evidence="8">The sequence shown here is derived from an EMBL/GenBank/DDBJ whole genome shotgun (WGS) entry which is preliminary data.</text>
</comment>
<feature type="transmembrane region" description="Helical" evidence="6">
    <location>
        <begin position="46"/>
        <end position="65"/>
    </location>
</feature>
<evidence type="ECO:0000259" key="7">
    <source>
        <dbReference type="PROSITE" id="PS50922"/>
    </source>
</evidence>
<dbReference type="InterPro" id="IPR042512">
    <property type="entry name" value="TLCD5"/>
</dbReference>
<keyword evidence="9" id="KW-1185">Reference proteome</keyword>
<dbReference type="AlphaFoldDB" id="A0AAN9FQF2"/>
<feature type="domain" description="TLC" evidence="7">
    <location>
        <begin position="71"/>
        <end position="260"/>
    </location>
</feature>
<keyword evidence="3 6" id="KW-1133">Transmembrane helix</keyword>
<accession>A0AAN9FQF2</accession>
<keyword evidence="4 5" id="KW-0472">Membrane</keyword>
<organism evidence="8 9">
    <name type="scientific">Clitoria ternatea</name>
    <name type="common">Butterfly pea</name>
    <dbReference type="NCBI Taxonomy" id="43366"/>
    <lineage>
        <taxon>Eukaryota</taxon>
        <taxon>Viridiplantae</taxon>
        <taxon>Streptophyta</taxon>
        <taxon>Embryophyta</taxon>
        <taxon>Tracheophyta</taxon>
        <taxon>Spermatophyta</taxon>
        <taxon>Magnoliopsida</taxon>
        <taxon>eudicotyledons</taxon>
        <taxon>Gunneridae</taxon>
        <taxon>Pentapetalae</taxon>
        <taxon>rosids</taxon>
        <taxon>fabids</taxon>
        <taxon>Fabales</taxon>
        <taxon>Fabaceae</taxon>
        <taxon>Papilionoideae</taxon>
        <taxon>50 kb inversion clade</taxon>
        <taxon>NPAAA clade</taxon>
        <taxon>indigoferoid/millettioid clade</taxon>
        <taxon>Phaseoleae</taxon>
        <taxon>Clitoria</taxon>
    </lineage>
</organism>
<keyword evidence="2 5" id="KW-0812">Transmembrane</keyword>
<dbReference type="EMBL" id="JAYKXN010000006">
    <property type="protein sequence ID" value="KAK7280694.1"/>
    <property type="molecule type" value="Genomic_DNA"/>
</dbReference>
<evidence type="ECO:0000256" key="5">
    <source>
        <dbReference type="PROSITE-ProRule" id="PRU00205"/>
    </source>
</evidence>
<dbReference type="SMART" id="SM00724">
    <property type="entry name" value="TLC"/>
    <property type="match status" value="1"/>
</dbReference>
<evidence type="ECO:0000256" key="3">
    <source>
        <dbReference type="ARBA" id="ARBA00022989"/>
    </source>
</evidence>
<reference evidence="8 9" key="1">
    <citation type="submission" date="2024-01" db="EMBL/GenBank/DDBJ databases">
        <title>The genomes of 5 underutilized Papilionoideae crops provide insights into root nodulation and disease resistance.</title>
        <authorList>
            <person name="Yuan L."/>
        </authorList>
    </citation>
    <scope>NUCLEOTIDE SEQUENCE [LARGE SCALE GENOMIC DNA]</scope>
    <source>
        <strain evidence="8">LY-2023</strain>
        <tissue evidence="8">Leaf</tissue>
    </source>
</reference>
<comment type="subcellular location">
    <subcellularLocation>
        <location evidence="1">Membrane</location>
        <topology evidence="1">Multi-pass membrane protein</topology>
    </subcellularLocation>
</comment>
<feature type="transmembrane region" description="Helical" evidence="6">
    <location>
        <begin position="196"/>
        <end position="216"/>
    </location>
</feature>
<evidence type="ECO:0000313" key="9">
    <source>
        <dbReference type="Proteomes" id="UP001359559"/>
    </source>
</evidence>
<evidence type="ECO:0000256" key="6">
    <source>
        <dbReference type="SAM" id="Phobius"/>
    </source>
</evidence>
<dbReference type="PROSITE" id="PS50922">
    <property type="entry name" value="TLC"/>
    <property type="match status" value="1"/>
</dbReference>
<feature type="transmembrane region" description="Helical" evidence="6">
    <location>
        <begin position="231"/>
        <end position="252"/>
    </location>
</feature>
<dbReference type="PANTHER" id="PTHR31898:SF1">
    <property type="entry name" value="TLC DOMAIN-CONTAINING PROTEIN 5"/>
    <property type="match status" value="1"/>
</dbReference>
<dbReference type="InterPro" id="IPR006634">
    <property type="entry name" value="TLC-dom"/>
</dbReference>
<protein>
    <recommendedName>
        <fullName evidence="7">TLC domain-containing protein</fullName>
    </recommendedName>
</protein>
<gene>
    <name evidence="8" type="ORF">RJT34_25761</name>
</gene>
<dbReference type="Proteomes" id="UP001359559">
    <property type="component" value="Unassembled WGS sequence"/>
</dbReference>
<proteinExistence type="predicted"/>
<evidence type="ECO:0000313" key="8">
    <source>
        <dbReference type="EMBL" id="KAK7280694.1"/>
    </source>
</evidence>
<evidence type="ECO:0000256" key="1">
    <source>
        <dbReference type="ARBA" id="ARBA00004141"/>
    </source>
</evidence>
<name>A0AAN9FQF2_CLITE</name>
<evidence type="ECO:0000256" key="4">
    <source>
        <dbReference type="ARBA" id="ARBA00023136"/>
    </source>
</evidence>
<dbReference type="Pfam" id="PF03798">
    <property type="entry name" value="TRAM_LAG1_CLN8"/>
    <property type="match status" value="1"/>
</dbReference>
<dbReference type="GO" id="GO:0016020">
    <property type="term" value="C:membrane"/>
    <property type="evidence" value="ECO:0007669"/>
    <property type="project" value="UniProtKB-SubCell"/>
</dbReference>
<dbReference type="PANTHER" id="PTHR31898">
    <property type="entry name" value="TRANSMEMBRANE PROTEIN 136"/>
    <property type="match status" value="1"/>
</dbReference>
<sequence length="281" mass="31909">MLKLALVSTVVQWNAISYHYFFRSSLQVIIAKDLQHNLDIIKMEDYVRKTIVVGVVSWTTTFLVVRRIFPKRSFDFCTRIVSTLHATLAVTLASLCVQDWSCPICFVTSKSSPQEMQVLAVSLSYLIYDLVCSHFDERVNLDNTVHHLVSIVGIGAGLYYQKCGSEMVAAMWITEVSSPFLHFRQLLKELGYRDTLLNLIADILFAIIFTVARMLVGPCLTYVTLSKDYPLLIKAMGLGLQLVSAFWFFKILKMLKQKLTKRETSINGINHSNTNSKLQHG</sequence>